<dbReference type="Pfam" id="PF03477">
    <property type="entry name" value="ATP-cone"/>
    <property type="match status" value="1"/>
</dbReference>
<dbReference type="InterPro" id="IPR055173">
    <property type="entry name" value="NrdR-like_N"/>
</dbReference>
<keyword evidence="3 7" id="KW-0067">ATP-binding</keyword>
<dbReference type="Proteomes" id="UP000229574">
    <property type="component" value="Unassembled WGS sequence"/>
</dbReference>
<dbReference type="HAMAP" id="MF_00440">
    <property type="entry name" value="NrdR"/>
    <property type="match status" value="1"/>
</dbReference>
<dbReference type="GO" id="GO:0045892">
    <property type="term" value="P:negative regulation of DNA-templated transcription"/>
    <property type="evidence" value="ECO:0007669"/>
    <property type="project" value="UniProtKB-UniRule"/>
</dbReference>
<evidence type="ECO:0000256" key="7">
    <source>
        <dbReference type="HAMAP-Rule" id="MF_00440"/>
    </source>
</evidence>
<proteinExistence type="inferred from homology"/>
<dbReference type="AlphaFoldDB" id="A0A2H0X1R5"/>
<evidence type="ECO:0000256" key="2">
    <source>
        <dbReference type="ARBA" id="ARBA00022741"/>
    </source>
</evidence>
<keyword evidence="7" id="KW-0863">Zinc-finger</keyword>
<evidence type="ECO:0000313" key="10">
    <source>
        <dbReference type="Proteomes" id="UP000229574"/>
    </source>
</evidence>
<evidence type="ECO:0000259" key="8">
    <source>
        <dbReference type="PROSITE" id="PS51161"/>
    </source>
</evidence>
<keyword evidence="4 7" id="KW-0805">Transcription regulation</keyword>
<dbReference type="PROSITE" id="PS51161">
    <property type="entry name" value="ATP_CONE"/>
    <property type="match status" value="1"/>
</dbReference>
<dbReference type="GO" id="GO:0008270">
    <property type="term" value="F:zinc ion binding"/>
    <property type="evidence" value="ECO:0007669"/>
    <property type="project" value="UniProtKB-UniRule"/>
</dbReference>
<comment type="caution">
    <text evidence="9">The sequence shown here is derived from an EMBL/GenBank/DDBJ whole genome shotgun (WGS) entry which is preliminary data.</text>
</comment>
<keyword evidence="7" id="KW-0862">Zinc</keyword>
<protein>
    <recommendedName>
        <fullName evidence="7">Transcriptional repressor NrdR</fullName>
    </recommendedName>
</protein>
<dbReference type="InterPro" id="IPR003796">
    <property type="entry name" value="RNR_NrdR-like"/>
</dbReference>
<name>A0A2H0X1R5_9BACT</name>
<comment type="function">
    <text evidence="7">Negatively regulates transcription of bacterial ribonucleotide reductase nrd genes and operons by binding to NrdR-boxes.</text>
</comment>
<organism evidence="9 10">
    <name type="scientific">Candidatus Collierbacteria bacterium CG09_land_8_20_14_0_10_46_12</name>
    <dbReference type="NCBI Taxonomy" id="1974533"/>
    <lineage>
        <taxon>Bacteria</taxon>
        <taxon>Candidatus Collieribacteriota</taxon>
    </lineage>
</organism>
<feature type="domain" description="ATP-cone" evidence="8">
    <location>
        <begin position="49"/>
        <end position="139"/>
    </location>
</feature>
<evidence type="ECO:0000256" key="5">
    <source>
        <dbReference type="ARBA" id="ARBA00023125"/>
    </source>
</evidence>
<keyword evidence="1 7" id="KW-0678">Repressor</keyword>
<sequence>MQCPYCHHDNTNVLESRITAEGGAMRRRRECPKCSKRFTTYERAEGVDIKVVKKSGKIVDFDREKLKRGIMKATWKRPVSMEQIEGMVDEIERILRRKNTTEVRSWEIGNLVINRLKKIDPLAYLLFASVYREFESLGDFEEEIRKLNPTSSTTSLGAGESET</sequence>
<evidence type="ECO:0000256" key="3">
    <source>
        <dbReference type="ARBA" id="ARBA00022840"/>
    </source>
</evidence>
<evidence type="ECO:0000256" key="6">
    <source>
        <dbReference type="ARBA" id="ARBA00023163"/>
    </source>
</evidence>
<dbReference type="PANTHER" id="PTHR30455:SF2">
    <property type="entry name" value="TRANSCRIPTIONAL REPRESSOR NRDR"/>
    <property type="match status" value="1"/>
</dbReference>
<reference evidence="10" key="1">
    <citation type="submission" date="2017-09" db="EMBL/GenBank/DDBJ databases">
        <title>Depth-based differentiation of microbial function through sediment-hosted aquifers and enrichment of novel symbionts in the deep terrestrial subsurface.</title>
        <authorList>
            <person name="Probst A.J."/>
            <person name="Ladd B."/>
            <person name="Jarett J.K."/>
            <person name="Geller-Mcgrath D.E."/>
            <person name="Sieber C.M.K."/>
            <person name="Emerson J.B."/>
            <person name="Anantharaman K."/>
            <person name="Thomas B.C."/>
            <person name="Malmstrom R."/>
            <person name="Stieglmeier M."/>
            <person name="Klingl A."/>
            <person name="Woyke T."/>
            <person name="Ryan C.M."/>
            <person name="Banfield J.F."/>
        </authorList>
    </citation>
    <scope>NUCLEOTIDE SEQUENCE [LARGE SCALE GENOMIC DNA]</scope>
</reference>
<dbReference type="Pfam" id="PF22811">
    <property type="entry name" value="Zn_ribbon_NrdR"/>
    <property type="match status" value="1"/>
</dbReference>
<gene>
    <name evidence="7" type="primary">nrdR</name>
    <name evidence="9" type="ORF">COT54_01065</name>
</gene>
<dbReference type="GO" id="GO:0003677">
    <property type="term" value="F:DNA binding"/>
    <property type="evidence" value="ECO:0007669"/>
    <property type="project" value="UniProtKB-KW"/>
</dbReference>
<evidence type="ECO:0000256" key="4">
    <source>
        <dbReference type="ARBA" id="ARBA00023015"/>
    </source>
</evidence>
<keyword evidence="5 7" id="KW-0238">DNA-binding</keyword>
<dbReference type="GO" id="GO:0005524">
    <property type="term" value="F:ATP binding"/>
    <property type="evidence" value="ECO:0007669"/>
    <property type="project" value="UniProtKB-UniRule"/>
</dbReference>
<dbReference type="NCBIfam" id="TIGR00244">
    <property type="entry name" value="transcriptional regulator NrdR"/>
    <property type="match status" value="1"/>
</dbReference>
<feature type="zinc finger region" evidence="7">
    <location>
        <begin position="3"/>
        <end position="34"/>
    </location>
</feature>
<keyword evidence="2 7" id="KW-0547">Nucleotide-binding</keyword>
<dbReference type="PANTHER" id="PTHR30455">
    <property type="entry name" value="TRANSCRIPTIONAL REPRESSOR NRDR"/>
    <property type="match status" value="1"/>
</dbReference>
<dbReference type="SUPFAM" id="SSF57783">
    <property type="entry name" value="Zinc beta-ribbon"/>
    <property type="match status" value="1"/>
</dbReference>
<dbReference type="InterPro" id="IPR005144">
    <property type="entry name" value="ATP-cone_dom"/>
</dbReference>
<comment type="cofactor">
    <cofactor evidence="7">
        <name>Zn(2+)</name>
        <dbReference type="ChEBI" id="CHEBI:29105"/>
    </cofactor>
    <text evidence="7">Binds 1 zinc ion.</text>
</comment>
<keyword evidence="7" id="KW-0479">Metal-binding</keyword>
<accession>A0A2H0X1R5</accession>
<keyword evidence="6 7" id="KW-0804">Transcription</keyword>
<comment type="similarity">
    <text evidence="7">Belongs to the NrdR family.</text>
</comment>
<evidence type="ECO:0000256" key="1">
    <source>
        <dbReference type="ARBA" id="ARBA00022491"/>
    </source>
</evidence>
<dbReference type="EMBL" id="PEYY01000043">
    <property type="protein sequence ID" value="PIS18108.1"/>
    <property type="molecule type" value="Genomic_DNA"/>
</dbReference>
<evidence type="ECO:0000313" key="9">
    <source>
        <dbReference type="EMBL" id="PIS18108.1"/>
    </source>
</evidence>